<dbReference type="GO" id="GO:0048269">
    <property type="term" value="C:methionine adenosyltransferase complex"/>
    <property type="evidence" value="ECO:0007669"/>
    <property type="project" value="TreeGrafter"/>
</dbReference>
<dbReference type="CDD" id="cd05254">
    <property type="entry name" value="dTDP_HR_like_SDR_e"/>
    <property type="match status" value="1"/>
</dbReference>
<dbReference type="Pfam" id="PF04321">
    <property type="entry name" value="RmlD_sub_bind"/>
    <property type="match status" value="1"/>
</dbReference>
<dbReference type="SUPFAM" id="SSF51735">
    <property type="entry name" value="NAD(P)-binding Rossmann-fold domains"/>
    <property type="match status" value="1"/>
</dbReference>
<protein>
    <submittedName>
        <fullName evidence="2">Putative methionine adenosyltransferase 2 subunit beta</fullName>
    </submittedName>
</protein>
<name>A0A2J6SQF4_9HELO</name>
<gene>
    <name evidence="2" type="ORF">K444DRAFT_195692</name>
</gene>
<keyword evidence="2" id="KW-0808">Transferase</keyword>
<dbReference type="PANTHER" id="PTHR10491:SF4">
    <property type="entry name" value="METHIONINE ADENOSYLTRANSFERASE 2 SUBUNIT BETA"/>
    <property type="match status" value="1"/>
</dbReference>
<dbReference type="Proteomes" id="UP000235371">
    <property type="component" value="Unassembled WGS sequence"/>
</dbReference>
<evidence type="ECO:0000259" key="1">
    <source>
        <dbReference type="Pfam" id="PF04321"/>
    </source>
</evidence>
<dbReference type="Gene3D" id="3.40.50.720">
    <property type="entry name" value="NAD(P)-binding Rossmann-like Domain"/>
    <property type="match status" value="1"/>
</dbReference>
<organism evidence="2 3">
    <name type="scientific">Hyaloscypha bicolor E</name>
    <dbReference type="NCBI Taxonomy" id="1095630"/>
    <lineage>
        <taxon>Eukaryota</taxon>
        <taxon>Fungi</taxon>
        <taxon>Dikarya</taxon>
        <taxon>Ascomycota</taxon>
        <taxon>Pezizomycotina</taxon>
        <taxon>Leotiomycetes</taxon>
        <taxon>Helotiales</taxon>
        <taxon>Hyaloscyphaceae</taxon>
        <taxon>Hyaloscypha</taxon>
        <taxon>Hyaloscypha bicolor</taxon>
    </lineage>
</organism>
<dbReference type="AlphaFoldDB" id="A0A2J6SQF4"/>
<dbReference type="GeneID" id="36579055"/>
<sequence length="386" mass="42584">MKQLEESGSYVEHYGTEYYGLMQFSISSITVTLHGSAVMLKDASALTRCNPDDLRMRLSSPHSQRQHINTMAALITGATGLLGRQVTKAFERGGWRVTGTGYTRASPPSILKVDLTVPDEIAKVLEDVKPSVVVHCAANRFPDKCDNDPDGTRALNDAATRALAKLCAFSSICLIYISTDYVFPGTEGDAPYHVTSAPKPPNLYGETKRAGEKAVLEEYAKAGEKGKGWGVVLRVPVLYGEAESPAESAVNVLMDAVWKVQEKDASVKMDHWALRYPTNTEDVARVCQELATKFLDTQDPKSLPTILQFSSEDKFTKYEICQLFAEIMGLPLDGMVANAEGNDPKATVQRPYDCHLSSQALKDLGINTSTMDFKGWWRREARAYRK</sequence>
<dbReference type="InterPro" id="IPR005913">
    <property type="entry name" value="dTDP_dehydrorham_reduct"/>
</dbReference>
<dbReference type="UniPathway" id="UPA00315">
    <property type="reaction ID" value="UER00080"/>
</dbReference>
<evidence type="ECO:0000313" key="2">
    <source>
        <dbReference type="EMBL" id="PMD52996.1"/>
    </source>
</evidence>
<evidence type="ECO:0000313" key="3">
    <source>
        <dbReference type="Proteomes" id="UP000235371"/>
    </source>
</evidence>
<dbReference type="InParanoid" id="A0A2J6SQF4"/>
<proteinExistence type="predicted"/>
<dbReference type="GO" id="GO:0048270">
    <property type="term" value="F:methionine adenosyltransferase regulator activity"/>
    <property type="evidence" value="ECO:0007669"/>
    <property type="project" value="TreeGrafter"/>
</dbReference>
<reference evidence="2 3" key="1">
    <citation type="submission" date="2016-04" db="EMBL/GenBank/DDBJ databases">
        <title>A degradative enzymes factory behind the ericoid mycorrhizal symbiosis.</title>
        <authorList>
            <consortium name="DOE Joint Genome Institute"/>
            <person name="Martino E."/>
            <person name="Morin E."/>
            <person name="Grelet G."/>
            <person name="Kuo A."/>
            <person name="Kohler A."/>
            <person name="Daghino S."/>
            <person name="Barry K."/>
            <person name="Choi C."/>
            <person name="Cichocki N."/>
            <person name="Clum A."/>
            <person name="Copeland A."/>
            <person name="Hainaut M."/>
            <person name="Haridas S."/>
            <person name="Labutti K."/>
            <person name="Lindquist E."/>
            <person name="Lipzen A."/>
            <person name="Khouja H.-R."/>
            <person name="Murat C."/>
            <person name="Ohm R."/>
            <person name="Olson A."/>
            <person name="Spatafora J."/>
            <person name="Veneault-Fourrey C."/>
            <person name="Henrissat B."/>
            <person name="Grigoriev I."/>
            <person name="Martin F."/>
            <person name="Perotto S."/>
        </authorList>
    </citation>
    <scope>NUCLEOTIDE SEQUENCE [LARGE SCALE GENOMIC DNA]</scope>
    <source>
        <strain evidence="2 3">E</strain>
    </source>
</reference>
<dbReference type="RefSeq" id="XP_024729900.1">
    <property type="nucleotide sequence ID" value="XM_024870973.1"/>
</dbReference>
<dbReference type="FunFam" id="3.40.50.720:FF:000357">
    <property type="entry name" value="Methionine adenosyltransferase 2 subunit beta"/>
    <property type="match status" value="1"/>
</dbReference>
<feature type="domain" description="RmlD-like substrate binding" evidence="1">
    <location>
        <begin position="71"/>
        <end position="365"/>
    </location>
</feature>
<dbReference type="EMBL" id="KZ613895">
    <property type="protein sequence ID" value="PMD52996.1"/>
    <property type="molecule type" value="Genomic_DNA"/>
</dbReference>
<dbReference type="PANTHER" id="PTHR10491">
    <property type="entry name" value="DTDP-4-DEHYDRORHAMNOSE REDUCTASE"/>
    <property type="match status" value="1"/>
</dbReference>
<dbReference type="OrthoDB" id="6235964at2759"/>
<dbReference type="GO" id="GO:0016740">
    <property type="term" value="F:transferase activity"/>
    <property type="evidence" value="ECO:0007669"/>
    <property type="project" value="UniProtKB-KW"/>
</dbReference>
<accession>A0A2J6SQF4</accession>
<dbReference type="GO" id="GO:0006556">
    <property type="term" value="P:S-adenosylmethionine biosynthetic process"/>
    <property type="evidence" value="ECO:0007669"/>
    <property type="project" value="UniProtKB-UniPathway"/>
</dbReference>
<dbReference type="STRING" id="1095630.A0A2J6SQF4"/>
<dbReference type="InterPro" id="IPR029903">
    <property type="entry name" value="RmlD-like-bd"/>
</dbReference>
<keyword evidence="3" id="KW-1185">Reference proteome</keyword>
<dbReference type="InterPro" id="IPR036291">
    <property type="entry name" value="NAD(P)-bd_dom_sf"/>
</dbReference>